<protein>
    <submittedName>
        <fullName evidence="1">Uncharacterized protein z160L</fullName>
    </submittedName>
</protein>
<organism evidence="1 2">
    <name type="scientific">Chlorovirus heliozoae</name>
    <dbReference type="NCBI Taxonomy" id="322019"/>
    <lineage>
        <taxon>Viruses</taxon>
        <taxon>Varidnaviria</taxon>
        <taxon>Bamfordvirae</taxon>
        <taxon>Nucleocytoviricota</taxon>
        <taxon>Megaviricetes</taxon>
        <taxon>Algavirales</taxon>
        <taxon>Phycodnaviridae</taxon>
        <taxon>Chlorovirus</taxon>
    </lineage>
</organism>
<dbReference type="RefSeq" id="YP_001426641.1">
    <property type="nucleotide sequence ID" value="NC_008724.1"/>
</dbReference>
<gene>
    <name evidence="1" type="primary">z160L</name>
    <name evidence="1" type="ORF">ATCV1_z160L</name>
</gene>
<dbReference type="EMBL" id="EF101928">
    <property type="protein sequence ID" value="ABT16294.1"/>
    <property type="molecule type" value="Genomic_DNA"/>
</dbReference>
<accession>A7K8C0</accession>
<evidence type="ECO:0000313" key="2">
    <source>
        <dbReference type="Proteomes" id="UP000202420"/>
    </source>
</evidence>
<evidence type="ECO:0000313" key="1">
    <source>
        <dbReference type="EMBL" id="ABT16294.1"/>
    </source>
</evidence>
<dbReference type="KEGG" id="vg:5470468"/>
<keyword evidence="2" id="KW-1185">Reference proteome</keyword>
<proteinExistence type="predicted"/>
<name>A7K8C0_9PHYC</name>
<sequence length="108" mass="12396">MLLSVAKSALGAKFSFFRIIIAKMMAKITTMAPMVISLDIYIYKDFNVRQAGRMHCRACQSVCTQTHRNRVYFLQMLGMHQRTLAHPLRGISTRPAYISRTLYALPRV</sequence>
<dbReference type="GeneID" id="5470468"/>
<reference evidence="1 2" key="1">
    <citation type="submission" date="2006-09" db="EMBL/GenBank/DDBJ databases">
        <title>Sequence and annotation of the 288-kb ATCV-1 virus that infects an endosymbiotic Chlorella strain of the heliozoon Acanthocystis turfacea.</title>
        <authorList>
            <person name="Fitzgerald L.A."/>
            <person name="Graves M.V."/>
            <person name="Li X."/>
            <person name="Pfitzner A.J.P."/>
            <person name="Hartigan J."/>
            <person name="Van Etten J.L."/>
        </authorList>
    </citation>
    <scope>NUCLEOTIDE SEQUENCE [LARGE SCALE GENOMIC DNA]</scope>
    <source>
        <strain evidence="1 2">ATCV-1</strain>
    </source>
</reference>
<dbReference type="Proteomes" id="UP000202420">
    <property type="component" value="Segment"/>
</dbReference>